<evidence type="ECO:0000313" key="2">
    <source>
        <dbReference type="Proteomes" id="UP000305095"/>
    </source>
</evidence>
<accession>A0A4U6RYC1</accession>
<protein>
    <submittedName>
        <fullName evidence="1">Uncharacterized protein</fullName>
    </submittedName>
</protein>
<gene>
    <name evidence="1" type="ORF">FDV58_18100</name>
</gene>
<dbReference type="AlphaFoldDB" id="A0A4U6RYC1"/>
<comment type="caution">
    <text evidence="1">The sequence shown here is derived from an EMBL/GenBank/DDBJ whole genome shotgun (WGS) entry which is preliminary data.</text>
</comment>
<dbReference type="Proteomes" id="UP000305095">
    <property type="component" value="Unassembled WGS sequence"/>
</dbReference>
<proteinExistence type="predicted"/>
<evidence type="ECO:0000313" key="1">
    <source>
        <dbReference type="EMBL" id="TKV80259.1"/>
    </source>
</evidence>
<organism evidence="1 2">
    <name type="scientific">Bradyrhizobium elkanii</name>
    <dbReference type="NCBI Taxonomy" id="29448"/>
    <lineage>
        <taxon>Bacteria</taxon>
        <taxon>Pseudomonadati</taxon>
        <taxon>Pseudomonadota</taxon>
        <taxon>Alphaproteobacteria</taxon>
        <taxon>Hyphomicrobiales</taxon>
        <taxon>Nitrobacteraceae</taxon>
        <taxon>Bradyrhizobium</taxon>
    </lineage>
</organism>
<dbReference type="EMBL" id="SZZP01000010">
    <property type="protein sequence ID" value="TKV80259.1"/>
    <property type="molecule type" value="Genomic_DNA"/>
</dbReference>
<sequence>MTFRAAIQFTINAILDPTDRKKLQSRLGLATDRLAIDLETVAPFARQCFPNAELHASVLHK</sequence>
<name>A0A4U6RYC1_BRAEL</name>
<reference evidence="1 2" key="1">
    <citation type="submission" date="2019-05" db="EMBL/GenBank/DDBJ databases">
        <title>Draft Genome of Bradyrhizobium elkanii strain SEMIA 938, Used in Commercial Inoculants for Lupinus spp. in Brazil.</title>
        <authorList>
            <person name="Hungria M."/>
            <person name="Delamuta J.R.M."/>
            <person name="Ribeiro R.A."/>
            <person name="Nogueira M.A."/>
        </authorList>
    </citation>
    <scope>NUCLEOTIDE SEQUENCE [LARGE SCALE GENOMIC DNA]</scope>
    <source>
        <strain evidence="1 2">Semia 938</strain>
    </source>
</reference>